<feature type="transmembrane region" description="Helical" evidence="6">
    <location>
        <begin position="21"/>
        <end position="43"/>
    </location>
</feature>
<dbReference type="OrthoDB" id="1451596at2"/>
<keyword evidence="4 6" id="KW-1133">Transmembrane helix</keyword>
<evidence type="ECO:0000256" key="2">
    <source>
        <dbReference type="ARBA" id="ARBA00022475"/>
    </source>
</evidence>
<evidence type="ECO:0000259" key="8">
    <source>
        <dbReference type="Pfam" id="PF12704"/>
    </source>
</evidence>
<dbReference type="Proteomes" id="UP000309488">
    <property type="component" value="Unassembled WGS sequence"/>
</dbReference>
<feature type="transmembrane region" description="Helical" evidence="6">
    <location>
        <begin position="283"/>
        <end position="303"/>
    </location>
</feature>
<dbReference type="InterPro" id="IPR025857">
    <property type="entry name" value="MacB_PCD"/>
</dbReference>
<reference evidence="9 10" key="1">
    <citation type="submission" date="2019-04" db="EMBL/GenBank/DDBJ databases">
        <title>Pedobacter sp. RP-3-22 sp. nov., isolated from Arctic soil.</title>
        <authorList>
            <person name="Dahal R.H."/>
            <person name="Kim D.-U."/>
        </authorList>
    </citation>
    <scope>NUCLEOTIDE SEQUENCE [LARGE SCALE GENOMIC DNA]</scope>
    <source>
        <strain evidence="9 10">RP-3-22</strain>
    </source>
</reference>
<dbReference type="GO" id="GO:0005886">
    <property type="term" value="C:plasma membrane"/>
    <property type="evidence" value="ECO:0007669"/>
    <property type="project" value="UniProtKB-SubCell"/>
</dbReference>
<protein>
    <submittedName>
        <fullName evidence="9">FtsX-like permease family protein</fullName>
    </submittedName>
</protein>
<dbReference type="Pfam" id="PF02687">
    <property type="entry name" value="FtsX"/>
    <property type="match status" value="2"/>
</dbReference>
<evidence type="ECO:0000313" key="10">
    <source>
        <dbReference type="Proteomes" id="UP000309488"/>
    </source>
</evidence>
<keyword evidence="10" id="KW-1185">Reference proteome</keyword>
<keyword evidence="5 6" id="KW-0472">Membrane</keyword>
<dbReference type="Pfam" id="PF12704">
    <property type="entry name" value="MacB_PCD"/>
    <property type="match status" value="1"/>
</dbReference>
<comment type="subcellular location">
    <subcellularLocation>
        <location evidence="1">Cell membrane</location>
        <topology evidence="1">Multi-pass membrane protein</topology>
    </subcellularLocation>
</comment>
<feature type="domain" description="ABC3 transporter permease C-terminal" evidence="7">
    <location>
        <begin position="287"/>
        <end position="401"/>
    </location>
</feature>
<feature type="domain" description="ABC3 transporter permease C-terminal" evidence="7">
    <location>
        <begin position="669"/>
        <end position="782"/>
    </location>
</feature>
<dbReference type="InterPro" id="IPR003838">
    <property type="entry name" value="ABC3_permease_C"/>
</dbReference>
<feature type="transmembrane region" description="Helical" evidence="6">
    <location>
        <begin position="423"/>
        <end position="443"/>
    </location>
</feature>
<organism evidence="9 10">
    <name type="scientific">Pedobacter polaris</name>
    <dbReference type="NCBI Taxonomy" id="2571273"/>
    <lineage>
        <taxon>Bacteria</taxon>
        <taxon>Pseudomonadati</taxon>
        <taxon>Bacteroidota</taxon>
        <taxon>Sphingobacteriia</taxon>
        <taxon>Sphingobacteriales</taxon>
        <taxon>Sphingobacteriaceae</taxon>
        <taxon>Pedobacter</taxon>
    </lineage>
</organism>
<feature type="transmembrane region" description="Helical" evidence="6">
    <location>
        <begin position="336"/>
        <end position="357"/>
    </location>
</feature>
<dbReference type="PANTHER" id="PTHR30572:SF18">
    <property type="entry name" value="ABC-TYPE MACROLIDE FAMILY EXPORT SYSTEM PERMEASE COMPONENT 2"/>
    <property type="match status" value="1"/>
</dbReference>
<feature type="transmembrane region" description="Helical" evidence="6">
    <location>
        <begin position="666"/>
        <end position="689"/>
    </location>
</feature>
<feature type="transmembrane region" description="Helical" evidence="6">
    <location>
        <begin position="749"/>
        <end position="772"/>
    </location>
</feature>
<feature type="transmembrane region" description="Helical" evidence="6">
    <location>
        <begin position="377"/>
        <end position="403"/>
    </location>
</feature>
<dbReference type="AlphaFoldDB" id="A0A4U1CMH0"/>
<comment type="caution">
    <text evidence="9">The sequence shown here is derived from an EMBL/GenBank/DDBJ whole genome shotgun (WGS) entry which is preliminary data.</text>
</comment>
<dbReference type="EMBL" id="SWBR01000004">
    <property type="protein sequence ID" value="TKC06503.1"/>
    <property type="molecule type" value="Genomic_DNA"/>
</dbReference>
<sequence length="789" mass="88186">MFKLNLKIALRNLFKNKVYAAINIGGLAVGLTSCLLLMLYATYEWGYDKQFKNSNHIYQAMINLQDKNGNVIRTIEQSQNVMLDALKQEFPDVSYGARSTSSYKRLVANDEQSLKLQSRYVDPDFLKVFDYEFISGNPAKALNDPNSIVLTATAAKKIFGKTDVLNEKIRFENQVDLKVTAVIKDLPSNTTFGFESLTTWTLYENLNEWPKQPSWGSHDYHTLVKLDEKADVASFNLKLKGFVRKHFANANEDVFLYPLTKLHLYGAFVNGQSTGGNINQMRLFVGLAIGILLIACINFMNLATASTQGRAKEIGVKKTMGATRTNLVSQFMLESFILTLLSILLSIIILEFTLPLFNQLLGIEIVFDYLNPINWTLILVVLILTGFVAGSYPAFYLSGFNVIQSLKKSLNFKKGYALTFRQVLVVVQFSFSIILIAATITIYKQIQFVKNTPLGYDTNGLVEIPHEGLLYSKFNVLKTKLLSSRAVISMTQSSGSISNKNSTIRALGWDGMNESDKLIDFDQIYTTYDFIKTANIKLIAGRDFNEKFASDSAALLLSKKAVEVMDLKNPVGASILYQGAKRNIVGVFEDIVWDNPSKNTAPMVIAFADISDVITMRLNPEKSLSESVGLVTSIIKEVNPNFPVEINFIDNLNESKLKNERVLGTLANLFGCLAIFVSCLGLFGLSSFSTAQRIKEVSIRKILGASVGELMTLLSASFVKLIFIAIVIALPIAYYVMNNWLQTFELRTALSWWLFVLTALLILVISVITISWQTYRAAKTNPVDALKYE</sequence>
<gene>
    <name evidence="9" type="ORF">FA048_14905</name>
</gene>
<proteinExistence type="predicted"/>
<evidence type="ECO:0000256" key="5">
    <source>
        <dbReference type="ARBA" id="ARBA00023136"/>
    </source>
</evidence>
<dbReference type="PANTHER" id="PTHR30572">
    <property type="entry name" value="MEMBRANE COMPONENT OF TRANSPORTER-RELATED"/>
    <property type="match status" value="1"/>
</dbReference>
<feature type="transmembrane region" description="Helical" evidence="6">
    <location>
        <begin position="710"/>
        <end position="737"/>
    </location>
</feature>
<keyword evidence="2" id="KW-1003">Cell membrane</keyword>
<name>A0A4U1CMH0_9SPHI</name>
<dbReference type="GO" id="GO:0022857">
    <property type="term" value="F:transmembrane transporter activity"/>
    <property type="evidence" value="ECO:0007669"/>
    <property type="project" value="TreeGrafter"/>
</dbReference>
<keyword evidence="3 6" id="KW-0812">Transmembrane</keyword>
<evidence type="ECO:0000256" key="4">
    <source>
        <dbReference type="ARBA" id="ARBA00022989"/>
    </source>
</evidence>
<dbReference type="InterPro" id="IPR050250">
    <property type="entry name" value="Macrolide_Exporter_MacB"/>
</dbReference>
<dbReference type="RefSeq" id="WP_136842530.1">
    <property type="nucleotide sequence ID" value="NZ_SWBR01000004.1"/>
</dbReference>
<accession>A0A4U1CMH0</accession>
<feature type="domain" description="MacB-like periplasmic core" evidence="8">
    <location>
        <begin position="21"/>
        <end position="236"/>
    </location>
</feature>
<evidence type="ECO:0000256" key="3">
    <source>
        <dbReference type="ARBA" id="ARBA00022692"/>
    </source>
</evidence>
<evidence type="ECO:0000313" key="9">
    <source>
        <dbReference type="EMBL" id="TKC06503.1"/>
    </source>
</evidence>
<dbReference type="PROSITE" id="PS51257">
    <property type="entry name" value="PROKAR_LIPOPROTEIN"/>
    <property type="match status" value="1"/>
</dbReference>
<evidence type="ECO:0000256" key="6">
    <source>
        <dbReference type="SAM" id="Phobius"/>
    </source>
</evidence>
<evidence type="ECO:0000256" key="1">
    <source>
        <dbReference type="ARBA" id="ARBA00004651"/>
    </source>
</evidence>
<evidence type="ECO:0000259" key="7">
    <source>
        <dbReference type="Pfam" id="PF02687"/>
    </source>
</evidence>